<name>A0ABV7E7A4_9SPHN</name>
<dbReference type="Proteomes" id="UP001595456">
    <property type="component" value="Unassembled WGS sequence"/>
</dbReference>
<evidence type="ECO:0000256" key="1">
    <source>
        <dbReference type="SAM" id="SignalP"/>
    </source>
</evidence>
<comment type="caution">
    <text evidence="2">The sequence shown here is derived from an EMBL/GenBank/DDBJ whole genome shotgun (WGS) entry which is preliminary data.</text>
</comment>
<gene>
    <name evidence="2" type="ORF">ACFODU_08210</name>
</gene>
<dbReference type="RefSeq" id="WP_336926854.1">
    <property type="nucleotide sequence ID" value="NZ_JBANRO010000009.1"/>
</dbReference>
<protein>
    <submittedName>
        <fullName evidence="2">Tetratricopeptide repeat protein</fullName>
    </submittedName>
</protein>
<reference evidence="3" key="1">
    <citation type="journal article" date="2019" name="Int. J. Syst. Evol. Microbiol.">
        <title>The Global Catalogue of Microorganisms (GCM) 10K type strain sequencing project: providing services to taxonomists for standard genome sequencing and annotation.</title>
        <authorList>
            <consortium name="The Broad Institute Genomics Platform"/>
            <consortium name="The Broad Institute Genome Sequencing Center for Infectious Disease"/>
            <person name="Wu L."/>
            <person name="Ma J."/>
        </authorList>
    </citation>
    <scope>NUCLEOTIDE SEQUENCE [LARGE SCALE GENOMIC DNA]</scope>
    <source>
        <strain evidence="3">KCTC 52607</strain>
    </source>
</reference>
<proteinExistence type="predicted"/>
<evidence type="ECO:0000313" key="2">
    <source>
        <dbReference type="EMBL" id="MFC3097783.1"/>
    </source>
</evidence>
<sequence length="519" mass="58572">MRLILAALALFCLALPAQAQTWWEAETAHFIIKSRDSEAATREFAAQVERFDRGLRFLNGLDENHVQVSRANKPVIYRFGDYNDMARMAGAPGSGIAGFFISRAGRAVAFVPTRGFTTNNSRERRGPVRDNPAEVLFHEYTHYFMMQNFPAAYPGWYSEGYAEMLSTMRFLDGGAFHIGDPPQSRAFQIFQMQSFRLHEMLDSNHRMSRRDAFQQYGTGWLLTHYLSFNPEREQVLRNYLVALGNGADSLATAREMFGDLRALERELDRYKGGPFPGYTVRPNLTSEPQVAMRQLGADEVALITHEMRLQVGVTESAARTLARDLRNLAGRFPDSAAVQRWLAEAEYDAKNYTAADESAARALALDPRNVDALLYRAMAAIEMAKDEPAYLAAARGHLAAAVQMDDEDPRAMILYYRTYYDETDGQPPESAILALEQALDHAGMDFEYRLMLGRQLVLEDRLPEARIVMLPVLFRGHAITPDRDDRPTPQGILDALAANDRDRSLDLINRLLKPDDEQA</sequence>
<accession>A0ABV7E7A4</accession>
<dbReference type="Gene3D" id="1.25.40.10">
    <property type="entry name" value="Tetratricopeptide repeat domain"/>
    <property type="match status" value="1"/>
</dbReference>
<feature type="chain" id="PRO_5045730393" evidence="1">
    <location>
        <begin position="20"/>
        <end position="519"/>
    </location>
</feature>
<keyword evidence="1" id="KW-0732">Signal</keyword>
<dbReference type="InterPro" id="IPR011990">
    <property type="entry name" value="TPR-like_helical_dom_sf"/>
</dbReference>
<dbReference type="EMBL" id="JBHRST010000010">
    <property type="protein sequence ID" value="MFC3097783.1"/>
    <property type="molecule type" value="Genomic_DNA"/>
</dbReference>
<organism evidence="2 3">
    <name type="scientific">Alteraurantiacibacter palmitatis</name>
    <dbReference type="NCBI Taxonomy" id="2054628"/>
    <lineage>
        <taxon>Bacteria</taxon>
        <taxon>Pseudomonadati</taxon>
        <taxon>Pseudomonadota</taxon>
        <taxon>Alphaproteobacteria</taxon>
        <taxon>Sphingomonadales</taxon>
        <taxon>Erythrobacteraceae</taxon>
        <taxon>Alteraurantiacibacter</taxon>
    </lineage>
</organism>
<feature type="signal peptide" evidence="1">
    <location>
        <begin position="1"/>
        <end position="19"/>
    </location>
</feature>
<keyword evidence="3" id="KW-1185">Reference proteome</keyword>
<dbReference type="SUPFAM" id="SSF48452">
    <property type="entry name" value="TPR-like"/>
    <property type="match status" value="1"/>
</dbReference>
<evidence type="ECO:0000313" key="3">
    <source>
        <dbReference type="Proteomes" id="UP001595456"/>
    </source>
</evidence>